<dbReference type="AlphaFoldDB" id="A0A7Y6EVP7"/>
<keyword evidence="2" id="KW-1185">Reference proteome</keyword>
<dbReference type="Proteomes" id="UP000526125">
    <property type="component" value="Unassembled WGS sequence"/>
</dbReference>
<organism evidence="1 2">
    <name type="scientific">Paenibacillus xylanilyticus</name>
    <dbReference type="NCBI Taxonomy" id="248903"/>
    <lineage>
        <taxon>Bacteria</taxon>
        <taxon>Bacillati</taxon>
        <taxon>Bacillota</taxon>
        <taxon>Bacilli</taxon>
        <taxon>Bacillales</taxon>
        <taxon>Paenibacillaceae</taxon>
        <taxon>Paenibacillus</taxon>
    </lineage>
</organism>
<protein>
    <submittedName>
        <fullName evidence="1">Uncharacterized protein</fullName>
    </submittedName>
</protein>
<accession>A0A7Y6EVP7</accession>
<comment type="caution">
    <text evidence="1">The sequence shown here is derived from an EMBL/GenBank/DDBJ whole genome shotgun (WGS) entry which is preliminary data.</text>
</comment>
<evidence type="ECO:0000313" key="2">
    <source>
        <dbReference type="Proteomes" id="UP000526125"/>
    </source>
</evidence>
<name>A0A7Y6EVP7_9BACL</name>
<dbReference type="EMBL" id="JABMCB010000190">
    <property type="protein sequence ID" value="NUU76946.1"/>
    <property type="molecule type" value="Genomic_DNA"/>
</dbReference>
<proteinExistence type="predicted"/>
<dbReference type="RefSeq" id="WP_175396640.1">
    <property type="nucleotide sequence ID" value="NZ_JABMCB010000190.1"/>
</dbReference>
<sequence>MLLSLDIRVDVTWWLEGASGKQVLNWLLLDEALPLSQASWLVEHFERERGMDQWNTGHWHAYIRRKVDEYEKLSGEQEVRREKAGLAGGAMMAAAERRAGTSGMAAAPSGAGVGGMPAVYPAEGWAQLERGAALLAERLRGRQLLAAEAEALLADTVPQLASWRAAAQLARLYGRLSITAALELATRRRPAWLSAHGAPRCRRCGSVARQRVPCAACGLAACAYCEACLALGRSRACALLLRSAAPVAVQGTAAPSTDGGLARWGLSAAQSAAASAALAYLSRPTSAKDGPGRFLLWAVTGAGKTEMVFPCDG</sequence>
<evidence type="ECO:0000313" key="1">
    <source>
        <dbReference type="EMBL" id="NUU76946.1"/>
    </source>
</evidence>
<reference evidence="1 2" key="1">
    <citation type="submission" date="2020-05" db="EMBL/GenBank/DDBJ databases">
        <title>Genome Sequencing of Type Strains.</title>
        <authorList>
            <person name="Lemaire J.F."/>
            <person name="Inderbitzin P."/>
            <person name="Gregorio O.A."/>
            <person name="Collins S.B."/>
            <person name="Wespe N."/>
            <person name="Knight-Connoni V."/>
        </authorList>
    </citation>
    <scope>NUCLEOTIDE SEQUENCE [LARGE SCALE GENOMIC DNA]</scope>
    <source>
        <strain evidence="1 2">LMG 21957</strain>
    </source>
</reference>
<gene>
    <name evidence="1" type="ORF">HP552_17175</name>
</gene>